<name>A0A059JIP6_TRIIM</name>
<dbReference type="AlphaFoldDB" id="A0A059JIP6"/>
<organism evidence="2 3">
    <name type="scientific">Trichophyton interdigitale (strain MR816)</name>
    <dbReference type="NCBI Taxonomy" id="1215338"/>
    <lineage>
        <taxon>Eukaryota</taxon>
        <taxon>Fungi</taxon>
        <taxon>Dikarya</taxon>
        <taxon>Ascomycota</taxon>
        <taxon>Pezizomycotina</taxon>
        <taxon>Eurotiomycetes</taxon>
        <taxon>Eurotiomycetidae</taxon>
        <taxon>Onygenales</taxon>
        <taxon>Arthrodermataceae</taxon>
        <taxon>Trichophyton</taxon>
    </lineage>
</organism>
<reference evidence="2 3" key="1">
    <citation type="submission" date="2014-02" db="EMBL/GenBank/DDBJ databases">
        <title>The Genome Sequence of Trichophyton interdigitale MR816.</title>
        <authorList>
            <consortium name="The Broad Institute Genomics Platform"/>
            <person name="Cuomo C.A."/>
            <person name="White T.C."/>
            <person name="Graser Y."/>
            <person name="Martinez-Rossi N."/>
            <person name="Heitman J."/>
            <person name="Young S.K."/>
            <person name="Zeng Q."/>
            <person name="Gargeya S."/>
            <person name="Abouelleil A."/>
            <person name="Alvarado L."/>
            <person name="Chapman S.B."/>
            <person name="Gainer-Dewar J."/>
            <person name="Goldberg J."/>
            <person name="Griggs A."/>
            <person name="Gujja S."/>
            <person name="Hansen M."/>
            <person name="Howarth C."/>
            <person name="Imamovic A."/>
            <person name="Larimer J."/>
            <person name="Martinez D."/>
            <person name="Murphy C."/>
            <person name="Pearson M.D."/>
            <person name="Persinoti G."/>
            <person name="Poon T."/>
            <person name="Priest M."/>
            <person name="Roberts A.D."/>
            <person name="Saif S."/>
            <person name="Shea T.D."/>
            <person name="Sykes S.N."/>
            <person name="Wortman J."/>
            <person name="Nusbaum C."/>
            <person name="Birren B."/>
        </authorList>
    </citation>
    <scope>NUCLEOTIDE SEQUENCE [LARGE SCALE GENOMIC DNA]</scope>
    <source>
        <strain evidence="2 3">MR816</strain>
    </source>
</reference>
<feature type="compositionally biased region" description="Basic and acidic residues" evidence="1">
    <location>
        <begin position="17"/>
        <end position="40"/>
    </location>
</feature>
<evidence type="ECO:0000313" key="2">
    <source>
        <dbReference type="EMBL" id="KDB27751.1"/>
    </source>
</evidence>
<comment type="caution">
    <text evidence="2">The sequence shown here is derived from an EMBL/GenBank/DDBJ whole genome shotgun (WGS) entry which is preliminary data.</text>
</comment>
<gene>
    <name evidence="2" type="ORF">H109_00462</name>
</gene>
<feature type="compositionally biased region" description="Acidic residues" evidence="1">
    <location>
        <begin position="41"/>
        <end position="64"/>
    </location>
</feature>
<keyword evidence="3" id="KW-1185">Reference proteome</keyword>
<proteinExistence type="predicted"/>
<dbReference type="HOGENOM" id="CLU_2689569_0_0_1"/>
<dbReference type="EMBL" id="AOKY01000036">
    <property type="protein sequence ID" value="KDB27751.1"/>
    <property type="molecule type" value="Genomic_DNA"/>
</dbReference>
<protein>
    <submittedName>
        <fullName evidence="2">Uncharacterized protein</fullName>
    </submittedName>
</protein>
<accession>A0A059JIP6</accession>
<feature type="region of interest" description="Disordered" evidence="1">
    <location>
        <begin position="1"/>
        <end position="74"/>
    </location>
</feature>
<evidence type="ECO:0000313" key="3">
    <source>
        <dbReference type="Proteomes" id="UP000024533"/>
    </source>
</evidence>
<sequence length="74" mass="8631">MDMGHAWVWRGVGGLQDKTRTRRGQDEDASKTRGDRRQYGEDDDDDDDDDDDEEEDEEEEEFEDNQVMLSCPMG</sequence>
<evidence type="ECO:0000256" key="1">
    <source>
        <dbReference type="SAM" id="MobiDB-lite"/>
    </source>
</evidence>
<dbReference type="Proteomes" id="UP000024533">
    <property type="component" value="Unassembled WGS sequence"/>
</dbReference>